<evidence type="ECO:0000256" key="3">
    <source>
        <dbReference type="ARBA" id="ARBA00023163"/>
    </source>
</evidence>
<feature type="compositionally biased region" description="Polar residues" evidence="5">
    <location>
        <begin position="372"/>
        <end position="399"/>
    </location>
</feature>
<feature type="compositionally biased region" description="Basic residues" evidence="5">
    <location>
        <begin position="749"/>
        <end position="763"/>
    </location>
</feature>
<keyword evidence="4" id="KW-0539">Nucleus</keyword>
<feature type="region of interest" description="Disordered" evidence="5">
    <location>
        <begin position="726"/>
        <end position="771"/>
    </location>
</feature>
<feature type="compositionally biased region" description="Polar residues" evidence="5">
    <location>
        <begin position="726"/>
        <end position="737"/>
    </location>
</feature>
<evidence type="ECO:0000256" key="4">
    <source>
        <dbReference type="ARBA" id="ARBA00023242"/>
    </source>
</evidence>
<evidence type="ECO:0008006" key="8">
    <source>
        <dbReference type="Google" id="ProtNLM"/>
    </source>
</evidence>
<feature type="compositionally biased region" description="Low complexity" evidence="5">
    <location>
        <begin position="1092"/>
        <end position="1102"/>
    </location>
</feature>
<feature type="region of interest" description="Disordered" evidence="5">
    <location>
        <begin position="312"/>
        <end position="399"/>
    </location>
</feature>
<feature type="compositionally biased region" description="Low complexity" evidence="5">
    <location>
        <begin position="830"/>
        <end position="856"/>
    </location>
</feature>
<feature type="region of interest" description="Disordered" evidence="5">
    <location>
        <begin position="797"/>
        <end position="862"/>
    </location>
</feature>
<evidence type="ECO:0000313" key="6">
    <source>
        <dbReference type="EMBL" id="KAJ2671027.1"/>
    </source>
</evidence>
<feature type="compositionally biased region" description="Low complexity" evidence="5">
    <location>
        <begin position="312"/>
        <end position="325"/>
    </location>
</feature>
<dbReference type="PROSITE" id="PS50896">
    <property type="entry name" value="LISH"/>
    <property type="match status" value="1"/>
</dbReference>
<gene>
    <name evidence="6" type="ORF">GGI25_005642</name>
</gene>
<feature type="region of interest" description="Disordered" evidence="5">
    <location>
        <begin position="494"/>
        <end position="528"/>
    </location>
</feature>
<feature type="compositionally biased region" description="Polar residues" evidence="5">
    <location>
        <begin position="494"/>
        <end position="504"/>
    </location>
</feature>
<feature type="compositionally biased region" description="Polar residues" evidence="5">
    <location>
        <begin position="595"/>
        <end position="609"/>
    </location>
</feature>
<feature type="region of interest" description="Disordered" evidence="5">
    <location>
        <begin position="1092"/>
        <end position="1116"/>
    </location>
</feature>
<dbReference type="InterPro" id="IPR006594">
    <property type="entry name" value="LisH"/>
</dbReference>
<feature type="region of interest" description="Disordered" evidence="5">
    <location>
        <begin position="38"/>
        <end position="57"/>
    </location>
</feature>
<keyword evidence="2" id="KW-0805">Transcription regulation</keyword>
<feature type="compositionally biased region" description="Polar residues" evidence="5">
    <location>
        <begin position="349"/>
        <end position="365"/>
    </location>
</feature>
<evidence type="ECO:0000256" key="1">
    <source>
        <dbReference type="ARBA" id="ARBA00004123"/>
    </source>
</evidence>
<protein>
    <recommendedName>
        <fullName evidence="8">LisH domain-containing protein</fullName>
    </recommendedName>
</protein>
<dbReference type="AlphaFoldDB" id="A0A9W8KW99"/>
<feature type="compositionally biased region" description="Polar residues" evidence="5">
    <location>
        <begin position="71"/>
        <end position="103"/>
    </location>
</feature>
<comment type="subcellular location">
    <subcellularLocation>
        <location evidence="1">Nucleus</location>
    </subcellularLocation>
</comment>
<feature type="region of interest" description="Disordered" evidence="5">
    <location>
        <begin position="595"/>
        <end position="617"/>
    </location>
</feature>
<comment type="caution">
    <text evidence="6">The sequence shown here is derived from an EMBL/GenBank/DDBJ whole genome shotgun (WGS) entry which is preliminary data.</text>
</comment>
<feature type="compositionally biased region" description="Polar residues" evidence="5">
    <location>
        <begin position="672"/>
        <end position="688"/>
    </location>
</feature>
<feature type="region of interest" description="Disordered" evidence="5">
    <location>
        <begin position="669"/>
        <end position="714"/>
    </location>
</feature>
<dbReference type="EMBL" id="JANBTW010000111">
    <property type="protein sequence ID" value="KAJ2671027.1"/>
    <property type="molecule type" value="Genomic_DNA"/>
</dbReference>
<proteinExistence type="predicted"/>
<reference evidence="6" key="1">
    <citation type="submission" date="2022-07" db="EMBL/GenBank/DDBJ databases">
        <title>Phylogenomic reconstructions and comparative analyses of Kickxellomycotina fungi.</title>
        <authorList>
            <person name="Reynolds N.K."/>
            <person name="Stajich J.E."/>
            <person name="Barry K."/>
            <person name="Grigoriev I.V."/>
            <person name="Crous P."/>
            <person name="Smith M.E."/>
        </authorList>
    </citation>
    <scope>NUCLEOTIDE SEQUENCE</scope>
    <source>
        <strain evidence="6">NRRL 3115</strain>
    </source>
</reference>
<feature type="region of interest" description="Disordered" evidence="5">
    <location>
        <begin position="71"/>
        <end position="131"/>
    </location>
</feature>
<accession>A0A9W8KW99</accession>
<keyword evidence="3" id="KW-0804">Transcription</keyword>
<name>A0A9W8KW99_9FUNG</name>
<dbReference type="Proteomes" id="UP001151518">
    <property type="component" value="Unassembled WGS sequence"/>
</dbReference>
<organism evidence="6 7">
    <name type="scientific">Coemansia spiralis</name>
    <dbReference type="NCBI Taxonomy" id="417178"/>
    <lineage>
        <taxon>Eukaryota</taxon>
        <taxon>Fungi</taxon>
        <taxon>Fungi incertae sedis</taxon>
        <taxon>Zoopagomycota</taxon>
        <taxon>Kickxellomycotina</taxon>
        <taxon>Kickxellomycetes</taxon>
        <taxon>Kickxellales</taxon>
        <taxon>Kickxellaceae</taxon>
        <taxon>Coemansia</taxon>
    </lineage>
</organism>
<feature type="compositionally biased region" description="Polar residues" evidence="5">
    <location>
        <begin position="115"/>
        <end position="131"/>
    </location>
</feature>
<dbReference type="PANTHER" id="PTHR45093:SF2">
    <property type="entry name" value="LISH DOMAIN-CONTAINING PROTEIN"/>
    <property type="match status" value="1"/>
</dbReference>
<evidence type="ECO:0000313" key="7">
    <source>
        <dbReference type="Proteomes" id="UP001151518"/>
    </source>
</evidence>
<feature type="compositionally biased region" description="Low complexity" evidence="5">
    <location>
        <begin position="738"/>
        <end position="748"/>
    </location>
</feature>
<dbReference type="GO" id="GO:0005634">
    <property type="term" value="C:nucleus"/>
    <property type="evidence" value="ECO:0007669"/>
    <property type="project" value="UniProtKB-SubCell"/>
</dbReference>
<sequence>MVHEALLNAYVFDFLKKKGFLQTALLFADECKDLPLAETTSDDPLVSMPSSLAPKNDTLLDPPVSAVLAAKSNSAKPGDKSNSVGSESKGSLSPASTLPSNTAAKAEKAGDARSLTASPQTQHRVPSVNIPINTPNGFLVEWWSIFWDVFAATSERRPGALIAEGIREYVQYQNQGGSRRPSSAEALNVNGKRHQSHDSSTGNSREASTGAERTDGMQGAKRARANPERSPQSAALVAKYSLSDDIDSIRLGADQHRSNAAANGLHTNGVPTIPRGPGVNISPAGAHVLSEDYTGFLSRSFKMVAENHTSSATTAAAQQPSASTAVPTEGNTHNSNGLYLSLQQQQQQANHPNTSRSEPNATGAQQKDRSSESPLSQDTNILPNQNANNKPGSTFASPHFSNASIARTVPTQQHVGANHMGSPLVPSSSAAAAAITAGNIQIIQRLISPPPASYGAHPQQQQHHSLIGSPVASNAPAMHPDLRRSSTASVLYRTPQQPQQQNASPLVHASGLPRMGSVGPQAGAAQRQQQIPSNFTAGMVTQAMQASAINPADFAFHSSPATIASAAAAAAAAGNFNGRNPTQAMMAYLQQHNQMGVPSNDTMSGNRPNQQQQQQQMQFQLNAAQFGQQFIHVPGMAMSAASENHQVANVAGAMQDQNQRYMLQLQMQMQQGSNPGTQSGQGNNSSPAQIPGEMPSVGAANNKSGNGAESASKVASGIVRQNSVPFASSQANPQQQSTASTPPANTKKPAAKPKAKRASKKTAKNTPGTAIAGASPVVSAAINADAIAAKKALAASGNDSAPNANQKGGPVAANTGATEDMSPPYSAIPSSTGLGASSSSVTGNNNNIKSNNSGGTSMAGSSPALTIKASSKAANGVIIPATNTTANLPNANTGGAGASTSFPANTNTNTLPLDLNASQTESDMQASGMTGFGDNAFSALLSQKGNRVTMQGNNAGGSSLPPSSGADLASAINSIGSVGGMDANDLSLHISEWLNESSTDTLTSILGMGVTMGDGADNSNGNSGHANNNSAGNDGQVLSAYGNIGDSAAAAAAAFSSFITNSGSAGNGVGGFSSALSMPIGGIGTSLASIGSNKGEKSNSGGMVFSPATASGNQNM</sequence>
<dbReference type="SMART" id="SM00667">
    <property type="entry name" value="LisH"/>
    <property type="match status" value="1"/>
</dbReference>
<feature type="compositionally biased region" description="Polar residues" evidence="5">
    <location>
        <begin position="198"/>
        <end position="207"/>
    </location>
</feature>
<feature type="region of interest" description="Disordered" evidence="5">
    <location>
        <begin position="173"/>
        <end position="234"/>
    </location>
</feature>
<feature type="compositionally biased region" description="Polar residues" evidence="5">
    <location>
        <begin position="699"/>
        <end position="709"/>
    </location>
</feature>
<evidence type="ECO:0000256" key="5">
    <source>
        <dbReference type="SAM" id="MobiDB-lite"/>
    </source>
</evidence>
<feature type="compositionally biased region" description="Polar residues" evidence="5">
    <location>
        <begin position="329"/>
        <end position="342"/>
    </location>
</feature>
<dbReference type="PANTHER" id="PTHR45093">
    <property type="entry name" value="TRANSCRIPTION ACTIVATOR MSS11"/>
    <property type="match status" value="1"/>
</dbReference>
<dbReference type="OrthoDB" id="5600002at2759"/>
<evidence type="ECO:0000256" key="2">
    <source>
        <dbReference type="ARBA" id="ARBA00023015"/>
    </source>
</evidence>